<comment type="caution">
    <text evidence="1">The sequence shown here is derived from an EMBL/GenBank/DDBJ whole genome shotgun (WGS) entry which is preliminary data.</text>
</comment>
<dbReference type="EMBL" id="DSOK01000407">
    <property type="protein sequence ID" value="HEN16737.1"/>
    <property type="molecule type" value="Genomic_DNA"/>
</dbReference>
<dbReference type="AlphaFoldDB" id="A0A7C2PIT7"/>
<reference evidence="1" key="1">
    <citation type="journal article" date="2020" name="mSystems">
        <title>Genome- and Community-Level Interaction Insights into Carbon Utilization and Element Cycling Functions of Hydrothermarchaeota in Hydrothermal Sediment.</title>
        <authorList>
            <person name="Zhou Z."/>
            <person name="Liu Y."/>
            <person name="Xu W."/>
            <person name="Pan J."/>
            <person name="Luo Z.H."/>
            <person name="Li M."/>
        </authorList>
    </citation>
    <scope>NUCLEOTIDE SEQUENCE [LARGE SCALE GENOMIC DNA]</scope>
    <source>
        <strain evidence="1">SpSt-339</strain>
    </source>
</reference>
<name>A0A7C2PIT7_9PLAN</name>
<sequence>MRDHETAMCAYAQLAVLSHEKRQSPARDRFLLLTGVEACRAGWPEVAAACHGTLVQNRSPMQVTKFPSFEEALRDEEFSRIAAHWERWCPFERAEHLLQRLGNSPRSEAAGESAGAWVLQLLQALASVT</sequence>
<gene>
    <name evidence="1" type="ORF">ENQ76_14850</name>
</gene>
<accession>A0A7C2PIT7</accession>
<organism evidence="1">
    <name type="scientific">Schlesneria paludicola</name>
    <dbReference type="NCBI Taxonomy" id="360056"/>
    <lineage>
        <taxon>Bacteria</taxon>
        <taxon>Pseudomonadati</taxon>
        <taxon>Planctomycetota</taxon>
        <taxon>Planctomycetia</taxon>
        <taxon>Planctomycetales</taxon>
        <taxon>Planctomycetaceae</taxon>
        <taxon>Schlesneria</taxon>
    </lineage>
</organism>
<proteinExistence type="predicted"/>
<evidence type="ECO:0000313" key="1">
    <source>
        <dbReference type="EMBL" id="HEN16737.1"/>
    </source>
</evidence>
<protein>
    <submittedName>
        <fullName evidence="1">Uncharacterized protein</fullName>
    </submittedName>
</protein>